<dbReference type="GeneTree" id="ENSGT00940000165812"/>
<evidence type="ECO:0000259" key="9">
    <source>
        <dbReference type="PROSITE" id="PS51057"/>
    </source>
</evidence>
<feature type="compositionally biased region" description="Pro residues" evidence="8">
    <location>
        <begin position="243"/>
        <end position="256"/>
    </location>
</feature>
<evidence type="ECO:0000256" key="6">
    <source>
        <dbReference type="ARBA" id="ARBA00023163"/>
    </source>
</evidence>
<evidence type="ECO:0000256" key="1">
    <source>
        <dbReference type="ARBA" id="ARBA00004123"/>
    </source>
</evidence>
<evidence type="ECO:0000256" key="7">
    <source>
        <dbReference type="ARBA" id="ARBA00023242"/>
    </source>
</evidence>
<organism evidence="10 11">
    <name type="scientific">Oryzias melastigma</name>
    <name type="common">Marine medaka</name>
    <dbReference type="NCBI Taxonomy" id="30732"/>
    <lineage>
        <taxon>Eukaryota</taxon>
        <taxon>Metazoa</taxon>
        <taxon>Chordata</taxon>
        <taxon>Craniata</taxon>
        <taxon>Vertebrata</taxon>
        <taxon>Euteleostomi</taxon>
        <taxon>Actinopterygii</taxon>
        <taxon>Neopterygii</taxon>
        <taxon>Teleostei</taxon>
        <taxon>Neoteleostei</taxon>
        <taxon>Acanthomorphata</taxon>
        <taxon>Ovalentaria</taxon>
        <taxon>Atherinomorphae</taxon>
        <taxon>Beloniformes</taxon>
        <taxon>Adrianichthyidae</taxon>
        <taxon>Oryziinae</taxon>
        <taxon>Oryzias</taxon>
    </lineage>
</organism>
<proteinExistence type="predicted"/>
<dbReference type="GO" id="GO:0048593">
    <property type="term" value="P:camera-type eye morphogenesis"/>
    <property type="evidence" value="ECO:0007669"/>
    <property type="project" value="UniProtKB-ARBA"/>
</dbReference>
<dbReference type="SUPFAM" id="SSF46689">
    <property type="entry name" value="Homeodomain-like"/>
    <property type="match status" value="1"/>
</dbReference>
<dbReference type="InterPro" id="IPR036388">
    <property type="entry name" value="WH-like_DNA-bd_sf"/>
</dbReference>
<dbReference type="GO" id="GO:0000978">
    <property type="term" value="F:RNA polymerase II cis-regulatory region sequence-specific DNA binding"/>
    <property type="evidence" value="ECO:0007669"/>
    <property type="project" value="TreeGrafter"/>
</dbReference>
<evidence type="ECO:0000256" key="4">
    <source>
        <dbReference type="ARBA" id="ARBA00023015"/>
    </source>
</evidence>
<keyword evidence="7" id="KW-0539">Nucleus</keyword>
<dbReference type="InterPro" id="IPR043565">
    <property type="entry name" value="PAX_fam"/>
</dbReference>
<dbReference type="GO" id="GO:0000981">
    <property type="term" value="F:DNA-binding transcription factor activity, RNA polymerase II-specific"/>
    <property type="evidence" value="ECO:0007669"/>
    <property type="project" value="TreeGrafter"/>
</dbReference>
<dbReference type="PaxDb" id="30732-ENSOMEP00000034045"/>
<dbReference type="SMART" id="SM00351">
    <property type="entry name" value="PAX"/>
    <property type="match status" value="1"/>
</dbReference>
<dbReference type="PROSITE" id="PS51057">
    <property type="entry name" value="PAIRED_2"/>
    <property type="match status" value="1"/>
</dbReference>
<sequence length="279" mass="30700">MRRQAAVRTGAARAVFLDVALSPTKNTRHGGVNQLGGVFINGRPLPQVVRKRIVELAHQGVRPCEISRRLRVTHGCISKILNRYNKTGSLKPGLMGGSKPKVATPRVVQRILQLKHKNPSMFAWEIHDRLVLERVCDQDCVPSISSINRYDNLLLPECGAQNLSLVCVYRIIRSKVKSESCEARKSFYRLYAFLSKIHNYSCPSSPVAMGTSDGCLKPLLSVNVSHMETGSTAGRSPHLPRIPSDPPSGSMPPPPFSLSLQPHLNPGLSITATLQQETK</sequence>
<keyword evidence="5" id="KW-0238">DNA-binding</keyword>
<dbReference type="Pfam" id="PF00292">
    <property type="entry name" value="PAX"/>
    <property type="match status" value="1"/>
</dbReference>
<dbReference type="PANTHER" id="PTHR45636">
    <property type="entry name" value="PAIRED BOX PROTEIN PAX-6-RELATED-RELATED"/>
    <property type="match status" value="1"/>
</dbReference>
<protein>
    <recommendedName>
        <fullName evidence="9">Paired domain-containing protein</fullName>
    </recommendedName>
</protein>
<dbReference type="GO" id="GO:0030902">
    <property type="term" value="P:hindbrain development"/>
    <property type="evidence" value="ECO:0007669"/>
    <property type="project" value="UniProtKB-ARBA"/>
</dbReference>
<dbReference type="InterPro" id="IPR001523">
    <property type="entry name" value="Paired_dom"/>
</dbReference>
<evidence type="ECO:0000313" key="10">
    <source>
        <dbReference type="Ensembl" id="ENSOMEP00000034045.1"/>
    </source>
</evidence>
<dbReference type="Gene3D" id="1.10.10.10">
    <property type="entry name" value="Winged helix-like DNA-binding domain superfamily/Winged helix DNA-binding domain"/>
    <property type="match status" value="2"/>
</dbReference>
<dbReference type="GO" id="GO:0009952">
    <property type="term" value="P:anterior/posterior pattern specification"/>
    <property type="evidence" value="ECO:0007669"/>
    <property type="project" value="UniProtKB-ARBA"/>
</dbReference>
<dbReference type="AlphaFoldDB" id="A0A3B3DXJ8"/>
<name>A0A3B3DXJ8_ORYME</name>
<keyword evidence="4" id="KW-0805">Transcription regulation</keyword>
<evidence type="ECO:0000256" key="5">
    <source>
        <dbReference type="ARBA" id="ARBA00023125"/>
    </source>
</evidence>
<feature type="region of interest" description="Disordered" evidence="8">
    <location>
        <begin position="228"/>
        <end position="258"/>
    </location>
</feature>
<evidence type="ECO:0000256" key="2">
    <source>
        <dbReference type="ARBA" id="ARBA00022473"/>
    </source>
</evidence>
<dbReference type="FunFam" id="1.10.10.10:FF:000013">
    <property type="entry name" value="Paired box 8 isoform 1"/>
    <property type="match status" value="1"/>
</dbReference>
<reference evidence="10" key="1">
    <citation type="submission" date="2025-08" db="UniProtKB">
        <authorList>
            <consortium name="Ensembl"/>
        </authorList>
    </citation>
    <scope>IDENTIFICATION</scope>
</reference>
<keyword evidence="2" id="KW-0217">Developmental protein</keyword>
<evidence type="ECO:0000256" key="3">
    <source>
        <dbReference type="ARBA" id="ARBA00022724"/>
    </source>
</evidence>
<accession>A0A3B3DXJ8</accession>
<dbReference type="Proteomes" id="UP000261560">
    <property type="component" value="Unplaced"/>
</dbReference>
<keyword evidence="6" id="KW-0804">Transcription</keyword>
<dbReference type="PANTHER" id="PTHR45636:SF20">
    <property type="entry name" value="PAIRED BOX PROTEIN PAX-5"/>
    <property type="match status" value="1"/>
</dbReference>
<keyword evidence="3" id="KW-0563">Paired box</keyword>
<keyword evidence="11" id="KW-1185">Reference proteome</keyword>
<dbReference type="GO" id="GO:0005634">
    <property type="term" value="C:nucleus"/>
    <property type="evidence" value="ECO:0007669"/>
    <property type="project" value="UniProtKB-SubCell"/>
</dbReference>
<evidence type="ECO:0000313" key="11">
    <source>
        <dbReference type="Proteomes" id="UP000261560"/>
    </source>
</evidence>
<evidence type="ECO:0000256" key="8">
    <source>
        <dbReference type="SAM" id="MobiDB-lite"/>
    </source>
</evidence>
<dbReference type="STRING" id="30732.ENSOMEP00000034045"/>
<dbReference type="Ensembl" id="ENSOMET00000027689.1">
    <property type="protein sequence ID" value="ENSOMEP00000034045.1"/>
    <property type="gene ID" value="ENSOMEG00000020397.1"/>
</dbReference>
<dbReference type="InterPro" id="IPR009057">
    <property type="entry name" value="Homeodomain-like_sf"/>
</dbReference>
<reference evidence="10" key="2">
    <citation type="submission" date="2025-09" db="UniProtKB">
        <authorList>
            <consortium name="Ensembl"/>
        </authorList>
    </citation>
    <scope>IDENTIFICATION</scope>
</reference>
<comment type="subcellular location">
    <subcellularLocation>
        <location evidence="1">Nucleus</location>
    </subcellularLocation>
</comment>
<dbReference type="FunFam" id="1.10.10.10:FF:000003">
    <property type="entry name" value="Paired box protein Pax-6"/>
    <property type="match status" value="1"/>
</dbReference>
<feature type="domain" description="Paired" evidence="9">
    <location>
        <begin position="28"/>
        <end position="154"/>
    </location>
</feature>
<dbReference type="PRINTS" id="PR00027">
    <property type="entry name" value="PAIREDBOX"/>
</dbReference>